<evidence type="ECO:0000259" key="1">
    <source>
        <dbReference type="Pfam" id="PF00534"/>
    </source>
</evidence>
<organism evidence="2 3">
    <name type="scientific">Halosegnis rubeus</name>
    <dbReference type="NCBI Taxonomy" id="2212850"/>
    <lineage>
        <taxon>Archaea</taxon>
        <taxon>Methanobacteriati</taxon>
        <taxon>Methanobacteriota</taxon>
        <taxon>Stenosarchaea group</taxon>
        <taxon>Halobacteria</taxon>
        <taxon>Halobacteriales</taxon>
        <taxon>Natronomonadaceae</taxon>
        <taxon>Halosegnis</taxon>
    </lineage>
</organism>
<gene>
    <name evidence="2" type="ORF">DM867_06005</name>
</gene>
<protein>
    <submittedName>
        <fullName evidence="2">Glycosyltransferase</fullName>
    </submittedName>
</protein>
<sequence>MLNYWAGNTLLGGLDLRLASSLNTPTVMTFCGSEVRSIRQAAKRSEFLSPDEWPREPRDSEYLTKLNDSLDLAIYQYHELEPYVTRHFDRVAHVPRAVDCEEITPQQPKDDGVFRVAHAPSDRQLKGTKYVIEAIESLRDTGRDIQLVEIEGQHDEVINILQRSDLVVDQLLLGTFGVVSLEAMAAGTPSICYMRDDLQEKYPDTLPVVNATPNNVGEVIKELSEDSDRRAALGKQGREYVTTHHSLPKVGERLLDVYRTIT</sequence>
<dbReference type="AlphaFoldDB" id="A0A5N5U846"/>
<dbReference type="SUPFAM" id="SSF53756">
    <property type="entry name" value="UDP-Glycosyltransferase/glycogen phosphorylase"/>
    <property type="match status" value="1"/>
</dbReference>
<dbReference type="CDD" id="cd03801">
    <property type="entry name" value="GT4_PimA-like"/>
    <property type="match status" value="1"/>
</dbReference>
<dbReference type="Gene3D" id="3.40.50.2000">
    <property type="entry name" value="Glycogen Phosphorylase B"/>
    <property type="match status" value="1"/>
</dbReference>
<name>A0A5N5U846_9EURY</name>
<dbReference type="GO" id="GO:0016757">
    <property type="term" value="F:glycosyltransferase activity"/>
    <property type="evidence" value="ECO:0007669"/>
    <property type="project" value="InterPro"/>
</dbReference>
<comment type="caution">
    <text evidence="2">The sequence shown here is derived from an EMBL/GenBank/DDBJ whole genome shotgun (WGS) entry which is preliminary data.</text>
</comment>
<keyword evidence="2" id="KW-0808">Transferase</keyword>
<feature type="domain" description="Glycosyl transferase family 1" evidence="1">
    <location>
        <begin position="154"/>
        <end position="239"/>
    </location>
</feature>
<accession>A0A5N5U846</accession>
<dbReference type="Pfam" id="PF00534">
    <property type="entry name" value="Glycos_transf_1"/>
    <property type="match status" value="1"/>
</dbReference>
<dbReference type="InterPro" id="IPR001296">
    <property type="entry name" value="Glyco_trans_1"/>
</dbReference>
<dbReference type="RefSeq" id="WP_152133918.1">
    <property type="nucleotide sequence ID" value="NZ_QKKZ01000002.1"/>
</dbReference>
<reference evidence="2 3" key="1">
    <citation type="submission" date="2019-10" db="EMBL/GenBank/DDBJ databases">
        <title>Unraveling microbial dark matter from salterns through culturing: the case of the genus Halosegnis.</title>
        <authorList>
            <person name="Duran-Viseras A."/>
            <person name="Andrei A.-S."/>
            <person name="Vera-Gargallo B."/>
            <person name="Ghai R."/>
            <person name="Sanchez-Porro C."/>
            <person name="Ventosa A."/>
        </authorList>
    </citation>
    <scope>NUCLEOTIDE SEQUENCE [LARGE SCALE GENOMIC DNA]</scope>
    <source>
        <strain evidence="2 3">F18-79</strain>
    </source>
</reference>
<evidence type="ECO:0000313" key="2">
    <source>
        <dbReference type="EMBL" id="KAB7514668.1"/>
    </source>
</evidence>
<dbReference type="EMBL" id="QKKZ01000002">
    <property type="protein sequence ID" value="KAB7514668.1"/>
    <property type="molecule type" value="Genomic_DNA"/>
</dbReference>
<evidence type="ECO:0000313" key="3">
    <source>
        <dbReference type="Proteomes" id="UP000326865"/>
    </source>
</evidence>
<proteinExistence type="predicted"/>
<dbReference type="PANTHER" id="PTHR45947:SF3">
    <property type="entry name" value="SULFOQUINOVOSYL TRANSFERASE SQD2"/>
    <property type="match status" value="1"/>
</dbReference>
<keyword evidence="3" id="KW-1185">Reference proteome</keyword>
<dbReference type="InterPro" id="IPR050194">
    <property type="entry name" value="Glycosyltransferase_grp1"/>
</dbReference>
<dbReference type="Proteomes" id="UP000326865">
    <property type="component" value="Unassembled WGS sequence"/>
</dbReference>
<dbReference type="PANTHER" id="PTHR45947">
    <property type="entry name" value="SULFOQUINOVOSYL TRANSFERASE SQD2"/>
    <property type="match status" value="1"/>
</dbReference>